<dbReference type="Proteomes" id="UP000031512">
    <property type="component" value="Unassembled WGS sequence"/>
</dbReference>
<reference evidence="1 2" key="1">
    <citation type="journal article" date="2012" name="BMC Genomics">
        <title>Comparative genomic analysis and phylogenetic position of Theileria equi.</title>
        <authorList>
            <person name="Kappmeyer L.S."/>
            <person name="Thiagarajan M."/>
            <person name="Herndon D.R."/>
            <person name="Ramsay J.D."/>
            <person name="Caler E."/>
            <person name="Djikeng A."/>
            <person name="Gillespie J.J."/>
            <person name="Lau A.O."/>
            <person name="Roalson E.H."/>
            <person name="Silva J.C."/>
            <person name="Silva M.G."/>
            <person name="Suarez C.E."/>
            <person name="Ueti M.W."/>
            <person name="Nene V.M."/>
            <person name="Mealey R.H."/>
            <person name="Knowles D.P."/>
            <person name="Brayton K.A."/>
        </authorList>
    </citation>
    <scope>NUCLEOTIDE SEQUENCE [LARGE SCALE GENOMIC DNA]</scope>
    <source>
        <strain evidence="1 2">WA</strain>
    </source>
</reference>
<proteinExistence type="predicted"/>
<gene>
    <name evidence="1" type="ORF">BEWA_035630</name>
</gene>
<accession>L1LDK2</accession>
<evidence type="ECO:0000313" key="1">
    <source>
        <dbReference type="EMBL" id="EKX73527.1"/>
    </source>
</evidence>
<protein>
    <submittedName>
        <fullName evidence="1">Uncharacterized protein</fullName>
    </submittedName>
</protein>
<dbReference type="AlphaFoldDB" id="L1LDK2"/>
<dbReference type="KEGG" id="beq:BEWA_035630"/>
<name>L1LDK2_THEEQ</name>
<evidence type="ECO:0000313" key="2">
    <source>
        <dbReference type="Proteomes" id="UP000031512"/>
    </source>
</evidence>
<organism evidence="1 2">
    <name type="scientific">Theileria equi strain WA</name>
    <dbReference type="NCBI Taxonomy" id="1537102"/>
    <lineage>
        <taxon>Eukaryota</taxon>
        <taxon>Sar</taxon>
        <taxon>Alveolata</taxon>
        <taxon>Apicomplexa</taxon>
        <taxon>Aconoidasida</taxon>
        <taxon>Piroplasmida</taxon>
        <taxon>Theileriidae</taxon>
        <taxon>Theileria</taxon>
    </lineage>
</organism>
<dbReference type="VEuPathDB" id="PiroplasmaDB:BEWA_035630"/>
<comment type="caution">
    <text evidence="1">The sequence shown here is derived from an EMBL/GenBank/DDBJ whole genome shotgun (WGS) entry which is preliminary data.</text>
</comment>
<keyword evidence="2" id="KW-1185">Reference proteome</keyword>
<sequence length="322" mass="37185">MQTLSSHPFLSILMELVKLQEYETCHRLLGIIVSREQRACKEWVLGTSGVENALNGYYFSQFEKLLKKEYKSASADIALLVLYSQLFNFCYKCYKEENTDQFNTDRHTKFLFCLFDEIASRFLNSGTLVEDTLQTCEVSKGSTCFAKDYHCILRLLMEIVEEKMQFCESLETIGDICLSCVINGIRMIYGVRSDTPNIFTPEKVRGALASENVKTPSMQAGSISRKFSMTNALDHNTPLWSGNSAPMKPQNVIEELLTPRERYMRDECVDELSDDLETLLRYAIHLLDAKEGHIHKLLSQIKDLFWSFEEKVFLARLDEHRR</sequence>
<dbReference type="OrthoDB" id="366398at2759"/>
<dbReference type="GeneID" id="15807931"/>
<dbReference type="EMBL" id="ACOU01000002">
    <property type="protein sequence ID" value="EKX73527.1"/>
    <property type="molecule type" value="Genomic_DNA"/>
</dbReference>
<dbReference type="RefSeq" id="XP_004832979.1">
    <property type="nucleotide sequence ID" value="XM_004832922.1"/>
</dbReference>